<dbReference type="SUPFAM" id="SSF111352">
    <property type="entry name" value="Ammonium transporter"/>
    <property type="match status" value="1"/>
</dbReference>
<dbReference type="Proteomes" id="UP000694867">
    <property type="component" value="Unplaced"/>
</dbReference>
<evidence type="ECO:0000256" key="1">
    <source>
        <dbReference type="ARBA" id="ARBA00004141"/>
    </source>
</evidence>
<gene>
    <name evidence="9" type="primary">LOC108864067</name>
</gene>
<keyword evidence="3 6" id="KW-0812">Transmembrane</keyword>
<organism evidence="8 9">
    <name type="scientific">Galendromus occidentalis</name>
    <name type="common">western predatory mite</name>
    <dbReference type="NCBI Taxonomy" id="34638"/>
    <lineage>
        <taxon>Eukaryota</taxon>
        <taxon>Metazoa</taxon>
        <taxon>Ecdysozoa</taxon>
        <taxon>Arthropoda</taxon>
        <taxon>Chelicerata</taxon>
        <taxon>Arachnida</taxon>
        <taxon>Acari</taxon>
        <taxon>Parasitiformes</taxon>
        <taxon>Mesostigmata</taxon>
        <taxon>Gamasina</taxon>
        <taxon>Phytoseioidea</taxon>
        <taxon>Phytoseiidae</taxon>
        <taxon>Typhlodrominae</taxon>
        <taxon>Galendromus</taxon>
    </lineage>
</organism>
<sequence length="306" mass="33732">MSDECLVLAVFFAVVAALYIIVARTIAAEKRASTFLEEQADKMDEEELEDFGLDPTDLQSHIFRIRLLKDLFSSATVSTSFGVVIGKASWMQFLVMAVVEASCLYAWCCHTDVFACDELIGVELLNAVDIGGSIFMRTFGAYSGLAVSRVIYGKYRQQLAVWEDSNRGSNPFTMIDNNSRLFVLHSGTPFLWMYRPSFNAIGAQDDARHRAVLNMYLCLYFRSHRINHEIDDNGKLPMVNLQNATLTGGVAVGALPDMPLFPTLALGIGTFAGTTSVLGYTIRSAKTIRSAHGSLRSNLVGNDTRP</sequence>
<keyword evidence="4 6" id="KW-1133">Transmembrane helix</keyword>
<evidence type="ECO:0000313" key="8">
    <source>
        <dbReference type="Proteomes" id="UP000694867"/>
    </source>
</evidence>
<accession>A0AAJ7SDU0</accession>
<dbReference type="PANTHER" id="PTHR11730">
    <property type="entry name" value="AMMONIUM TRANSPORTER"/>
    <property type="match status" value="1"/>
</dbReference>
<evidence type="ECO:0000256" key="4">
    <source>
        <dbReference type="ARBA" id="ARBA00022989"/>
    </source>
</evidence>
<dbReference type="AlphaFoldDB" id="A0AAJ7SDU0"/>
<keyword evidence="8" id="KW-1185">Reference proteome</keyword>
<dbReference type="Gene3D" id="1.10.3430.10">
    <property type="entry name" value="Ammonium transporter AmtB like domains"/>
    <property type="match status" value="1"/>
</dbReference>
<keyword evidence="5 6" id="KW-0472">Membrane</keyword>
<name>A0AAJ7SDU0_9ACAR</name>
<proteinExistence type="inferred from homology"/>
<evidence type="ECO:0000256" key="2">
    <source>
        <dbReference type="ARBA" id="ARBA00011036"/>
    </source>
</evidence>
<dbReference type="RefSeq" id="XP_028966908.1">
    <property type="nucleotide sequence ID" value="XM_029111075.1"/>
</dbReference>
<dbReference type="GO" id="GO:0005886">
    <property type="term" value="C:plasma membrane"/>
    <property type="evidence" value="ECO:0007669"/>
    <property type="project" value="InterPro"/>
</dbReference>
<dbReference type="KEGG" id="goe:108864067"/>
<dbReference type="InterPro" id="IPR024041">
    <property type="entry name" value="NH4_transpt_AmtB-like_dom"/>
</dbReference>
<evidence type="ECO:0000313" key="9">
    <source>
        <dbReference type="RefSeq" id="XP_028966908.1"/>
    </source>
</evidence>
<reference evidence="9" key="1">
    <citation type="submission" date="2025-08" db="UniProtKB">
        <authorList>
            <consortium name="RefSeq"/>
        </authorList>
    </citation>
    <scope>IDENTIFICATION</scope>
</reference>
<dbReference type="GeneID" id="108864067"/>
<dbReference type="PRINTS" id="PR00342">
    <property type="entry name" value="RHESUSRHD"/>
</dbReference>
<dbReference type="GO" id="GO:0008519">
    <property type="term" value="F:ammonium channel activity"/>
    <property type="evidence" value="ECO:0007669"/>
    <property type="project" value="InterPro"/>
</dbReference>
<evidence type="ECO:0000259" key="7">
    <source>
        <dbReference type="Pfam" id="PF00909"/>
    </source>
</evidence>
<dbReference type="GO" id="GO:0097272">
    <property type="term" value="P:ammonium homeostasis"/>
    <property type="evidence" value="ECO:0007669"/>
    <property type="project" value="TreeGrafter"/>
</dbReference>
<dbReference type="Pfam" id="PF00909">
    <property type="entry name" value="Ammonium_transp"/>
    <property type="match status" value="1"/>
</dbReference>
<dbReference type="PANTHER" id="PTHR11730:SF60">
    <property type="entry name" value="RH50, ISOFORM D"/>
    <property type="match status" value="1"/>
</dbReference>
<dbReference type="CTD" id="791729"/>
<dbReference type="InterPro" id="IPR002229">
    <property type="entry name" value="RhesusRHD"/>
</dbReference>
<feature type="domain" description="Ammonium transporter AmtB-like" evidence="7">
    <location>
        <begin position="76"/>
        <end position="283"/>
    </location>
</feature>
<comment type="similarity">
    <text evidence="2">Belongs to the ammonium transporter (TC 2.A.49) family. Rh subfamily.</text>
</comment>
<feature type="transmembrane region" description="Helical" evidence="6">
    <location>
        <begin position="6"/>
        <end position="27"/>
    </location>
</feature>
<protein>
    <submittedName>
        <fullName evidence="9">Ammonium transporter Rh type A</fullName>
    </submittedName>
</protein>
<evidence type="ECO:0000256" key="3">
    <source>
        <dbReference type="ARBA" id="ARBA00022692"/>
    </source>
</evidence>
<comment type="subcellular location">
    <subcellularLocation>
        <location evidence="1">Membrane</location>
        <topology evidence="1">Multi-pass membrane protein</topology>
    </subcellularLocation>
</comment>
<evidence type="ECO:0000256" key="6">
    <source>
        <dbReference type="SAM" id="Phobius"/>
    </source>
</evidence>
<evidence type="ECO:0000256" key="5">
    <source>
        <dbReference type="ARBA" id="ARBA00023136"/>
    </source>
</evidence>
<dbReference type="InterPro" id="IPR029020">
    <property type="entry name" value="Ammonium/urea_transptr"/>
</dbReference>